<dbReference type="RefSeq" id="WP_184789261.1">
    <property type="nucleotide sequence ID" value="NZ_BONT01000029.1"/>
</dbReference>
<gene>
    <name evidence="1" type="ORF">HNR73_004279</name>
</gene>
<name>A0A841FRK8_9ACTN</name>
<sequence length="191" mass="20856">MTIASSHWRRVLRAGAPATPLHDLAAAEGWPRIADEPRRHHDSRRLSWSAGAAVQVHLLEFYPHALRTVVITGEEPGGPVATALDTLLDHRTVDEIFADATAAEPRRILAGLYALTELGAATAGDPRLPTTLTRALEHPEFVVRAAALRTAPAFQAWPGLRDAIEARRPLETELAELIEEMLSFLDEEAEG</sequence>
<dbReference type="AlphaFoldDB" id="A0A841FRK8"/>
<evidence type="ECO:0000313" key="2">
    <source>
        <dbReference type="Proteomes" id="UP000548476"/>
    </source>
</evidence>
<reference evidence="1 2" key="1">
    <citation type="submission" date="2020-08" db="EMBL/GenBank/DDBJ databases">
        <title>Genomic Encyclopedia of Type Strains, Phase IV (KMG-IV): sequencing the most valuable type-strain genomes for metagenomic binning, comparative biology and taxonomic classification.</title>
        <authorList>
            <person name="Goeker M."/>
        </authorList>
    </citation>
    <scope>NUCLEOTIDE SEQUENCE [LARGE SCALE GENOMIC DNA]</scope>
    <source>
        <strain evidence="1 2">YIM 65646</strain>
    </source>
</reference>
<dbReference type="Proteomes" id="UP000548476">
    <property type="component" value="Unassembled WGS sequence"/>
</dbReference>
<accession>A0A841FRK8</accession>
<evidence type="ECO:0000313" key="1">
    <source>
        <dbReference type="EMBL" id="MBB6036408.1"/>
    </source>
</evidence>
<comment type="caution">
    <text evidence="1">The sequence shown here is derived from an EMBL/GenBank/DDBJ whole genome shotgun (WGS) entry which is preliminary data.</text>
</comment>
<proteinExistence type="predicted"/>
<organism evidence="1 2">
    <name type="scientific">Phytomonospora endophytica</name>
    <dbReference type="NCBI Taxonomy" id="714109"/>
    <lineage>
        <taxon>Bacteria</taxon>
        <taxon>Bacillati</taxon>
        <taxon>Actinomycetota</taxon>
        <taxon>Actinomycetes</taxon>
        <taxon>Micromonosporales</taxon>
        <taxon>Micromonosporaceae</taxon>
        <taxon>Phytomonospora</taxon>
    </lineage>
</organism>
<dbReference type="EMBL" id="JACHGT010000009">
    <property type="protein sequence ID" value="MBB6036408.1"/>
    <property type="molecule type" value="Genomic_DNA"/>
</dbReference>
<protein>
    <submittedName>
        <fullName evidence="1">Uncharacterized protein</fullName>
    </submittedName>
</protein>
<keyword evidence="2" id="KW-1185">Reference proteome</keyword>